<evidence type="ECO:0000256" key="5">
    <source>
        <dbReference type="ARBA" id="ARBA00022741"/>
    </source>
</evidence>
<dbReference type="GO" id="GO:0016887">
    <property type="term" value="F:ATP hydrolysis activity"/>
    <property type="evidence" value="ECO:0007669"/>
    <property type="project" value="InterPro"/>
</dbReference>
<dbReference type="PROSITE" id="PS50929">
    <property type="entry name" value="ABC_TM1F"/>
    <property type="match status" value="1"/>
</dbReference>
<keyword evidence="4 10" id="KW-0812">Transmembrane</keyword>
<dbReference type="InterPro" id="IPR011527">
    <property type="entry name" value="ABC1_TM_dom"/>
</dbReference>
<keyword evidence="8 10" id="KW-1133">Transmembrane helix</keyword>
<dbReference type="InterPro" id="IPR036640">
    <property type="entry name" value="ABC1_TM_sf"/>
</dbReference>
<protein>
    <submittedName>
        <fullName evidence="13">Probable ABC transporter ATP-binding protein HI_0664</fullName>
    </submittedName>
</protein>
<evidence type="ECO:0000256" key="9">
    <source>
        <dbReference type="ARBA" id="ARBA00023136"/>
    </source>
</evidence>
<keyword evidence="7 13" id="KW-0067">ATP-binding</keyword>
<feature type="domain" description="ABC transmembrane type-1" evidence="12">
    <location>
        <begin position="33"/>
        <end position="328"/>
    </location>
</feature>
<keyword evidence="6" id="KW-0378">Hydrolase</keyword>
<feature type="transmembrane region" description="Helical" evidence="10">
    <location>
        <begin position="83"/>
        <end position="101"/>
    </location>
</feature>
<evidence type="ECO:0000256" key="10">
    <source>
        <dbReference type="SAM" id="Phobius"/>
    </source>
</evidence>
<evidence type="ECO:0000256" key="6">
    <source>
        <dbReference type="ARBA" id="ARBA00022807"/>
    </source>
</evidence>
<evidence type="ECO:0000256" key="1">
    <source>
        <dbReference type="ARBA" id="ARBA00004651"/>
    </source>
</evidence>
<dbReference type="GO" id="GO:0005886">
    <property type="term" value="C:plasma membrane"/>
    <property type="evidence" value="ECO:0007669"/>
    <property type="project" value="UniProtKB-SubCell"/>
</dbReference>
<keyword evidence="6" id="KW-0788">Thiol protease</keyword>
<sequence>MNEKKNTAKRRSALRIMGSLIGLVKPLLHIMMAAIILGTMGYLCAIFLTILAGQVIVHGLLTGAAGTSLSVQNMWLVHTPVKTILTVMIVIAVLRGILHYAEQYCNHFIAFKLLAIIRHKVFAALRKLCPAKLEGRDKGNLISIITTDIELLEVFYAHTISPIAIAALTSLIMVCFIGRYHVLAGLLALAAYLTVGVVIPMWNGKRGSQKGMEFRTGFGELNSFVLDSLRGLDETIQYGQGEKRKEQMSGRSKELASVQENLSRMEGSQRSVTNMVILLASFGMLALTIYLYTKGGIGFEGVLTCTVAMMGSFGPVVALSSLSNNLNQTLASGERVLSLLEEAPLVEEIPGDTASGGDHAFAGAEAQNVTFAYEDETILDQYSLKLEPGKITGIHGASGSGKSTILKLLMRFWDVQTGRVSVDGADVREIPTKHLRDMESYVTQETHLFHDSIANNIAIAKPGATREEIMEAAKKASIHDFIMTLPNGYDTEVGELGDTLSGGEKQRIGIARAFLHDASMILLDEPTSNLDSLNEGIILKSLKESAEEKTIVLVSHRVSTMNVADVVYEMENGRIS</sequence>
<dbReference type="PROSITE" id="PS00211">
    <property type="entry name" value="ABC_TRANSPORTER_1"/>
    <property type="match status" value="1"/>
</dbReference>
<dbReference type="SUPFAM" id="SSF52540">
    <property type="entry name" value="P-loop containing nucleoside triphosphate hydrolases"/>
    <property type="match status" value="1"/>
</dbReference>
<accession>A0A174D6E2</accession>
<keyword evidence="6" id="KW-0645">Protease</keyword>
<dbReference type="GO" id="GO:0008234">
    <property type="term" value="F:cysteine-type peptidase activity"/>
    <property type="evidence" value="ECO:0007669"/>
    <property type="project" value="UniProtKB-KW"/>
</dbReference>
<dbReference type="Pfam" id="PF00664">
    <property type="entry name" value="ABC_membrane"/>
    <property type="match status" value="1"/>
</dbReference>
<dbReference type="PANTHER" id="PTHR43394">
    <property type="entry name" value="ATP-DEPENDENT PERMEASE MDL1, MITOCHONDRIAL"/>
    <property type="match status" value="1"/>
</dbReference>
<evidence type="ECO:0000256" key="7">
    <source>
        <dbReference type="ARBA" id="ARBA00022840"/>
    </source>
</evidence>
<evidence type="ECO:0000313" key="14">
    <source>
        <dbReference type="Proteomes" id="UP000095706"/>
    </source>
</evidence>
<dbReference type="FunFam" id="3.40.50.300:FF:000299">
    <property type="entry name" value="ABC transporter ATP-binding protein/permease"/>
    <property type="match status" value="1"/>
</dbReference>
<dbReference type="InterPro" id="IPR039421">
    <property type="entry name" value="Type_1_exporter"/>
</dbReference>
<dbReference type="SMART" id="SM00382">
    <property type="entry name" value="AAA"/>
    <property type="match status" value="1"/>
</dbReference>
<evidence type="ECO:0000256" key="2">
    <source>
        <dbReference type="ARBA" id="ARBA00022448"/>
    </source>
</evidence>
<reference evidence="13 14" key="1">
    <citation type="submission" date="2015-09" db="EMBL/GenBank/DDBJ databases">
        <authorList>
            <consortium name="Pathogen Informatics"/>
        </authorList>
    </citation>
    <scope>NUCLEOTIDE SEQUENCE [LARGE SCALE GENOMIC DNA]</scope>
    <source>
        <strain evidence="13 14">2789STDY5608849</strain>
    </source>
</reference>
<evidence type="ECO:0000256" key="4">
    <source>
        <dbReference type="ARBA" id="ARBA00022692"/>
    </source>
</evidence>
<proteinExistence type="predicted"/>
<evidence type="ECO:0000259" key="12">
    <source>
        <dbReference type="PROSITE" id="PS50929"/>
    </source>
</evidence>
<dbReference type="EMBL" id="CYYV01000006">
    <property type="protein sequence ID" value="CUO20807.1"/>
    <property type="molecule type" value="Genomic_DNA"/>
</dbReference>
<feature type="transmembrane region" description="Helical" evidence="10">
    <location>
        <begin position="272"/>
        <end position="292"/>
    </location>
</feature>
<feature type="domain" description="ABC transporter" evidence="11">
    <location>
        <begin position="364"/>
        <end position="576"/>
    </location>
</feature>
<evidence type="ECO:0000313" key="13">
    <source>
        <dbReference type="EMBL" id="CUO20807.1"/>
    </source>
</evidence>
<dbReference type="PANTHER" id="PTHR43394:SF1">
    <property type="entry name" value="ATP-BINDING CASSETTE SUB-FAMILY B MEMBER 10, MITOCHONDRIAL"/>
    <property type="match status" value="1"/>
</dbReference>
<keyword evidence="2" id="KW-0813">Transport</keyword>
<comment type="subcellular location">
    <subcellularLocation>
        <location evidence="1">Cell membrane</location>
        <topology evidence="1">Multi-pass membrane protein</topology>
    </subcellularLocation>
</comment>
<dbReference type="Pfam" id="PF00005">
    <property type="entry name" value="ABC_tran"/>
    <property type="match status" value="1"/>
</dbReference>
<dbReference type="AlphaFoldDB" id="A0A174D6E2"/>
<feature type="transmembrane region" description="Helical" evidence="10">
    <location>
        <begin position="183"/>
        <end position="202"/>
    </location>
</feature>
<dbReference type="InterPro" id="IPR003593">
    <property type="entry name" value="AAA+_ATPase"/>
</dbReference>
<dbReference type="RefSeq" id="WP_055227461.1">
    <property type="nucleotide sequence ID" value="NZ_CAXSRP010000002.1"/>
</dbReference>
<evidence type="ECO:0000256" key="8">
    <source>
        <dbReference type="ARBA" id="ARBA00022989"/>
    </source>
</evidence>
<dbReference type="GO" id="GO:0005524">
    <property type="term" value="F:ATP binding"/>
    <property type="evidence" value="ECO:0007669"/>
    <property type="project" value="UniProtKB-KW"/>
</dbReference>
<evidence type="ECO:0000259" key="11">
    <source>
        <dbReference type="PROSITE" id="PS50893"/>
    </source>
</evidence>
<dbReference type="InterPro" id="IPR017871">
    <property type="entry name" value="ABC_transporter-like_CS"/>
</dbReference>
<organism evidence="13 14">
    <name type="scientific">Fusicatenibacter saccharivorans</name>
    <dbReference type="NCBI Taxonomy" id="1150298"/>
    <lineage>
        <taxon>Bacteria</taxon>
        <taxon>Bacillati</taxon>
        <taxon>Bacillota</taxon>
        <taxon>Clostridia</taxon>
        <taxon>Lachnospirales</taxon>
        <taxon>Lachnospiraceae</taxon>
        <taxon>Fusicatenibacter</taxon>
    </lineage>
</organism>
<dbReference type="InterPro" id="IPR027417">
    <property type="entry name" value="P-loop_NTPase"/>
</dbReference>
<dbReference type="SUPFAM" id="SSF90123">
    <property type="entry name" value="ABC transporter transmembrane region"/>
    <property type="match status" value="1"/>
</dbReference>
<evidence type="ECO:0000256" key="3">
    <source>
        <dbReference type="ARBA" id="ARBA00022475"/>
    </source>
</evidence>
<dbReference type="Proteomes" id="UP000095706">
    <property type="component" value="Unassembled WGS sequence"/>
</dbReference>
<name>A0A174D6E2_9FIRM</name>
<dbReference type="Gene3D" id="3.40.50.300">
    <property type="entry name" value="P-loop containing nucleotide triphosphate hydrolases"/>
    <property type="match status" value="1"/>
</dbReference>
<gene>
    <name evidence="13" type="ORF">ERS852406_01488</name>
</gene>
<keyword evidence="9 10" id="KW-0472">Membrane</keyword>
<dbReference type="PROSITE" id="PS50893">
    <property type="entry name" value="ABC_TRANSPORTER_2"/>
    <property type="match status" value="1"/>
</dbReference>
<dbReference type="GO" id="GO:0015421">
    <property type="term" value="F:ABC-type oligopeptide transporter activity"/>
    <property type="evidence" value="ECO:0007669"/>
    <property type="project" value="TreeGrafter"/>
</dbReference>
<dbReference type="Gene3D" id="1.20.1560.10">
    <property type="entry name" value="ABC transporter type 1, transmembrane domain"/>
    <property type="match status" value="1"/>
</dbReference>
<feature type="transmembrane region" description="Helical" evidence="10">
    <location>
        <begin position="155"/>
        <end position="176"/>
    </location>
</feature>
<keyword evidence="3" id="KW-1003">Cell membrane</keyword>
<dbReference type="InterPro" id="IPR003439">
    <property type="entry name" value="ABC_transporter-like_ATP-bd"/>
</dbReference>
<keyword evidence="5" id="KW-0547">Nucleotide-binding</keyword>